<evidence type="ECO:0000313" key="2">
    <source>
        <dbReference type="EMBL" id="ATW30373.1"/>
    </source>
</evidence>
<evidence type="ECO:0000259" key="1">
    <source>
        <dbReference type="SMART" id="SM01040"/>
    </source>
</evidence>
<reference evidence="3" key="2">
    <citation type="submission" date="2017-11" db="EMBL/GenBank/DDBJ databases">
        <title>PacBio sequencing of new strain of the secondary endosymbiont Candidatus Hamiltonella defensa.</title>
        <authorList>
            <person name="Strand M.R."/>
            <person name="Oliver K."/>
        </authorList>
    </citation>
    <scope>NUCLEOTIDE SEQUENCE [LARGE SCALE GENOMIC DNA]</scope>
    <source>
        <strain evidence="3">A2C</strain>
    </source>
</reference>
<dbReference type="AlphaFoldDB" id="A0A2D3T9A6"/>
<dbReference type="SMART" id="SM01040">
    <property type="entry name" value="Bro-N"/>
    <property type="match status" value="1"/>
</dbReference>
<proteinExistence type="predicted"/>
<sequence length="123" mass="13846">MTLNPFIYNPQHAKSSAELANALQYARADFVTRIYDPKKDEFTPCMTETVNLTFNGIHNSLCEKTGRIFSLCGAHLIAMFANTPVAKEFRKWCLDILDKEVGVPEHQPQSPEVFNGNDLNNLA</sequence>
<dbReference type="RefSeq" id="WP_100103580.1">
    <property type="nucleotide sequence ID" value="NZ_CAWNMT010000001.1"/>
</dbReference>
<dbReference type="InterPro" id="IPR003497">
    <property type="entry name" value="BRO_N_domain"/>
</dbReference>
<accession>A0A2D3T9A6</accession>
<name>A0A2D3T9A6_9ENTR</name>
<organism evidence="2 3">
    <name type="scientific">Candidatus Williamhamiltonella defendens</name>
    <dbReference type="NCBI Taxonomy" id="138072"/>
    <lineage>
        <taxon>Bacteria</taxon>
        <taxon>Pseudomonadati</taxon>
        <taxon>Pseudomonadota</taxon>
        <taxon>Gammaproteobacteria</taxon>
        <taxon>Enterobacterales</taxon>
        <taxon>Enterobacteriaceae</taxon>
        <taxon>aphid secondary symbionts</taxon>
        <taxon>Candidatus Williamhamiltonella</taxon>
    </lineage>
</organism>
<dbReference type="Proteomes" id="UP000230008">
    <property type="component" value="Chromosome"/>
</dbReference>
<dbReference type="EMBL" id="CP017606">
    <property type="protein sequence ID" value="ATW30373.1"/>
    <property type="molecule type" value="Genomic_DNA"/>
</dbReference>
<protein>
    <recommendedName>
        <fullName evidence="1">Bro-N domain-containing protein</fullName>
    </recommendedName>
</protein>
<feature type="domain" description="Bro-N" evidence="1">
    <location>
        <begin position="2"/>
        <end position="99"/>
    </location>
</feature>
<gene>
    <name evidence="2" type="ORF">BJP41_08645</name>
</gene>
<reference evidence="3" key="1">
    <citation type="submission" date="2016-10" db="EMBL/GenBank/DDBJ databases">
        <authorList>
            <person name="Chevignon G."/>
        </authorList>
    </citation>
    <scope>NUCLEOTIDE SEQUENCE [LARGE SCALE GENOMIC DNA]</scope>
    <source>
        <strain evidence="3">A2C</strain>
    </source>
</reference>
<evidence type="ECO:0000313" key="3">
    <source>
        <dbReference type="Proteomes" id="UP000230008"/>
    </source>
</evidence>